<dbReference type="Proteomes" id="UP000737018">
    <property type="component" value="Unassembled WGS sequence"/>
</dbReference>
<dbReference type="AlphaFoldDB" id="A0A8J4QM95"/>
<dbReference type="Gene3D" id="3.80.10.10">
    <property type="entry name" value="Ribonuclease Inhibitor"/>
    <property type="match status" value="1"/>
</dbReference>
<keyword evidence="1" id="KW-1133">Transmembrane helix</keyword>
<evidence type="ECO:0000313" key="3">
    <source>
        <dbReference type="Proteomes" id="UP000737018"/>
    </source>
</evidence>
<organism evidence="2 3">
    <name type="scientific">Castanea mollissima</name>
    <name type="common">Chinese chestnut</name>
    <dbReference type="NCBI Taxonomy" id="60419"/>
    <lineage>
        <taxon>Eukaryota</taxon>
        <taxon>Viridiplantae</taxon>
        <taxon>Streptophyta</taxon>
        <taxon>Embryophyta</taxon>
        <taxon>Tracheophyta</taxon>
        <taxon>Spermatophyta</taxon>
        <taxon>Magnoliopsida</taxon>
        <taxon>eudicotyledons</taxon>
        <taxon>Gunneridae</taxon>
        <taxon>Pentapetalae</taxon>
        <taxon>rosids</taxon>
        <taxon>fabids</taxon>
        <taxon>Fagales</taxon>
        <taxon>Fagaceae</taxon>
        <taxon>Castanea</taxon>
    </lineage>
</organism>
<feature type="transmembrane region" description="Helical" evidence="1">
    <location>
        <begin position="95"/>
        <end position="114"/>
    </location>
</feature>
<keyword evidence="1" id="KW-0812">Transmembrane</keyword>
<sequence length="130" mass="15123">MSKKPSHIHLQLDMMRISDIDGPNQDIPMLRNMTGIARLVLRNCKISGEIPAYIWTMKNLDMFQIDLSYINLLESSAPPCRDSLNLFKSFSGRDIFPPFSLWFLITKLTLFIYFTNLMNLHVQKIGIHYT</sequence>
<reference evidence="2" key="1">
    <citation type="submission" date="2020-03" db="EMBL/GenBank/DDBJ databases">
        <title>Castanea mollissima Vanexum genome sequencing.</title>
        <authorList>
            <person name="Staton M."/>
        </authorList>
    </citation>
    <scope>NUCLEOTIDE SEQUENCE</scope>
    <source>
        <tissue evidence="2">Leaf</tissue>
    </source>
</reference>
<evidence type="ECO:0000313" key="2">
    <source>
        <dbReference type="EMBL" id="KAF3954517.1"/>
    </source>
</evidence>
<protein>
    <submittedName>
        <fullName evidence="2">Uncharacterized protein</fullName>
    </submittedName>
</protein>
<proteinExistence type="predicted"/>
<dbReference type="SUPFAM" id="SSF52058">
    <property type="entry name" value="L domain-like"/>
    <property type="match status" value="1"/>
</dbReference>
<name>A0A8J4QM95_9ROSI</name>
<accession>A0A8J4QM95</accession>
<keyword evidence="1" id="KW-0472">Membrane</keyword>
<keyword evidence="3" id="KW-1185">Reference proteome</keyword>
<gene>
    <name evidence="2" type="ORF">CMV_020149</name>
</gene>
<dbReference type="OrthoDB" id="1740691at2759"/>
<dbReference type="InterPro" id="IPR032675">
    <property type="entry name" value="LRR_dom_sf"/>
</dbReference>
<dbReference type="EMBL" id="JRKL02003677">
    <property type="protein sequence ID" value="KAF3954517.1"/>
    <property type="molecule type" value="Genomic_DNA"/>
</dbReference>
<evidence type="ECO:0000256" key="1">
    <source>
        <dbReference type="SAM" id="Phobius"/>
    </source>
</evidence>
<comment type="caution">
    <text evidence="2">The sequence shown here is derived from an EMBL/GenBank/DDBJ whole genome shotgun (WGS) entry which is preliminary data.</text>
</comment>